<keyword evidence="2" id="KW-1185">Reference proteome</keyword>
<evidence type="ECO:0000313" key="1">
    <source>
        <dbReference type="EMBL" id="TFK73098.1"/>
    </source>
</evidence>
<sequence length="492" mass="55018">MSDDCDEYPPAPATQSLVDTIIKSYCADIHPDNIAESGCAVCGQLKPTKDMTPITKIKGLFRILDNGGLTKKERKDDSQPLESLEGPVVDPECSGVCAECRVSLRKSNIPSHALAKNLWIGKVPTELAELNFMERLLVSRVRINSAIVKVSSGFYKMRAHIIAFENPIAKIYDKLPPPRADLDEVLAILFTGPRPPTAEDYARLPFFIRRRKLNHADYSNVDIDDEALAGYSEHEPPVAIQYKKIDTNKTTESMSQGVDEGPCTFAERDNMSAEALKMAALQHLNKGGKMLLVQHGSESIPTYDLKNLYAQMFPCVGCSTLSVKAHIKYLLMYHDKRFQKDPHFPFVAFSHQQVKSASLGGWLLGSVNNVNEISNRILALDMTTVKNLANRLANGEPPTDRTPQEKECFQVIKDLDHINGHKYMRNEIWSLIAAKGAPSWYITLSPTDVHHPIAFYYASKEEKMTIPVLKHHTGVSMEKQLLIMARWNSKAA</sequence>
<proteinExistence type="predicted"/>
<name>A0ACD3B4Y4_9AGAR</name>
<organism evidence="1 2">
    <name type="scientific">Pluteus cervinus</name>
    <dbReference type="NCBI Taxonomy" id="181527"/>
    <lineage>
        <taxon>Eukaryota</taxon>
        <taxon>Fungi</taxon>
        <taxon>Dikarya</taxon>
        <taxon>Basidiomycota</taxon>
        <taxon>Agaricomycotina</taxon>
        <taxon>Agaricomycetes</taxon>
        <taxon>Agaricomycetidae</taxon>
        <taxon>Agaricales</taxon>
        <taxon>Pluteineae</taxon>
        <taxon>Pluteaceae</taxon>
        <taxon>Pluteus</taxon>
    </lineage>
</organism>
<dbReference type="Proteomes" id="UP000308600">
    <property type="component" value="Unassembled WGS sequence"/>
</dbReference>
<reference evidence="1 2" key="1">
    <citation type="journal article" date="2019" name="Nat. Ecol. Evol.">
        <title>Megaphylogeny resolves global patterns of mushroom evolution.</title>
        <authorList>
            <person name="Varga T."/>
            <person name="Krizsan K."/>
            <person name="Foldi C."/>
            <person name="Dima B."/>
            <person name="Sanchez-Garcia M."/>
            <person name="Sanchez-Ramirez S."/>
            <person name="Szollosi G.J."/>
            <person name="Szarkandi J.G."/>
            <person name="Papp V."/>
            <person name="Albert L."/>
            <person name="Andreopoulos W."/>
            <person name="Angelini C."/>
            <person name="Antonin V."/>
            <person name="Barry K.W."/>
            <person name="Bougher N.L."/>
            <person name="Buchanan P."/>
            <person name="Buyck B."/>
            <person name="Bense V."/>
            <person name="Catcheside P."/>
            <person name="Chovatia M."/>
            <person name="Cooper J."/>
            <person name="Damon W."/>
            <person name="Desjardin D."/>
            <person name="Finy P."/>
            <person name="Geml J."/>
            <person name="Haridas S."/>
            <person name="Hughes K."/>
            <person name="Justo A."/>
            <person name="Karasinski D."/>
            <person name="Kautmanova I."/>
            <person name="Kiss B."/>
            <person name="Kocsube S."/>
            <person name="Kotiranta H."/>
            <person name="LaButti K.M."/>
            <person name="Lechner B.E."/>
            <person name="Liimatainen K."/>
            <person name="Lipzen A."/>
            <person name="Lukacs Z."/>
            <person name="Mihaltcheva S."/>
            <person name="Morgado L.N."/>
            <person name="Niskanen T."/>
            <person name="Noordeloos M.E."/>
            <person name="Ohm R.A."/>
            <person name="Ortiz-Santana B."/>
            <person name="Ovrebo C."/>
            <person name="Racz N."/>
            <person name="Riley R."/>
            <person name="Savchenko A."/>
            <person name="Shiryaev A."/>
            <person name="Soop K."/>
            <person name="Spirin V."/>
            <person name="Szebenyi C."/>
            <person name="Tomsovsky M."/>
            <person name="Tulloss R.E."/>
            <person name="Uehling J."/>
            <person name="Grigoriev I.V."/>
            <person name="Vagvolgyi C."/>
            <person name="Papp T."/>
            <person name="Martin F.M."/>
            <person name="Miettinen O."/>
            <person name="Hibbett D.S."/>
            <person name="Nagy L.G."/>
        </authorList>
    </citation>
    <scope>NUCLEOTIDE SEQUENCE [LARGE SCALE GENOMIC DNA]</scope>
    <source>
        <strain evidence="1 2">NL-1719</strain>
    </source>
</reference>
<dbReference type="EMBL" id="ML208278">
    <property type="protein sequence ID" value="TFK73098.1"/>
    <property type="molecule type" value="Genomic_DNA"/>
</dbReference>
<accession>A0ACD3B4Y4</accession>
<gene>
    <name evidence="1" type="ORF">BDN72DRAFT_869202</name>
</gene>
<protein>
    <submittedName>
        <fullName evidence="1">Uncharacterized protein</fullName>
    </submittedName>
</protein>
<evidence type="ECO:0000313" key="2">
    <source>
        <dbReference type="Proteomes" id="UP000308600"/>
    </source>
</evidence>